<dbReference type="PANTHER" id="PTHR37157:SF2">
    <property type="entry name" value="EB DOMAIN-CONTAINING PROTEIN-RELATED"/>
    <property type="match status" value="1"/>
</dbReference>
<organism evidence="2 3">
    <name type="scientific">Culex pipiens pipiens</name>
    <name type="common">Northern house mosquito</name>
    <dbReference type="NCBI Taxonomy" id="38569"/>
    <lineage>
        <taxon>Eukaryota</taxon>
        <taxon>Metazoa</taxon>
        <taxon>Ecdysozoa</taxon>
        <taxon>Arthropoda</taxon>
        <taxon>Hexapoda</taxon>
        <taxon>Insecta</taxon>
        <taxon>Pterygota</taxon>
        <taxon>Neoptera</taxon>
        <taxon>Endopterygota</taxon>
        <taxon>Diptera</taxon>
        <taxon>Nematocera</taxon>
        <taxon>Culicoidea</taxon>
        <taxon>Culicidae</taxon>
        <taxon>Culicinae</taxon>
        <taxon>Culicini</taxon>
        <taxon>Culex</taxon>
        <taxon>Culex</taxon>
    </lineage>
</organism>
<dbReference type="InterPro" id="IPR006150">
    <property type="entry name" value="Cys_repeat_1"/>
</dbReference>
<comment type="caution">
    <text evidence="2">The sequence shown here is derived from an EMBL/GenBank/DDBJ whole genome shotgun (WGS) entry which is preliminary data.</text>
</comment>
<evidence type="ECO:0000256" key="1">
    <source>
        <dbReference type="SAM" id="SignalP"/>
    </source>
</evidence>
<feature type="chain" id="PRO_5044875032" evidence="1">
    <location>
        <begin position="22"/>
        <end position="1896"/>
    </location>
</feature>
<keyword evidence="1" id="KW-0732">Signal</keyword>
<proteinExistence type="predicted"/>
<name>A0ABD1CY21_CULPP</name>
<feature type="signal peptide" evidence="1">
    <location>
        <begin position="1"/>
        <end position="21"/>
    </location>
</feature>
<dbReference type="EMBL" id="JBEHCU010008690">
    <property type="protein sequence ID" value="KAL1381312.1"/>
    <property type="molecule type" value="Genomic_DNA"/>
</dbReference>
<protein>
    <submittedName>
        <fullName evidence="2">Uncharacterized protein</fullName>
    </submittedName>
</protein>
<reference evidence="2 3" key="1">
    <citation type="submission" date="2024-05" db="EMBL/GenBank/DDBJ databases">
        <title>Culex pipiens pipiens assembly and annotation.</title>
        <authorList>
            <person name="Alout H."/>
            <person name="Durand T."/>
        </authorList>
    </citation>
    <scope>NUCLEOTIDE SEQUENCE [LARGE SCALE GENOMIC DNA]</scope>
    <source>
        <strain evidence="2">HA-2024</strain>
        <tissue evidence="2">Whole body</tissue>
    </source>
</reference>
<gene>
    <name evidence="2" type="ORF">pipiens_013563</name>
</gene>
<evidence type="ECO:0000313" key="3">
    <source>
        <dbReference type="Proteomes" id="UP001562425"/>
    </source>
</evidence>
<dbReference type="InterPro" id="IPR009030">
    <property type="entry name" value="Growth_fac_rcpt_cys_sf"/>
</dbReference>
<dbReference type="Proteomes" id="UP001562425">
    <property type="component" value="Unassembled WGS sequence"/>
</dbReference>
<dbReference type="SUPFAM" id="SSF57184">
    <property type="entry name" value="Growth factor receptor domain"/>
    <property type="match status" value="1"/>
</dbReference>
<accession>A0ABD1CY21</accession>
<sequence length="1896" mass="208161">MQLSFITCVALGCILAVTTTADNSVDDLCLNGTRDESGACVCKPGYSEFQGRCYLSIKPVERGPDVLPRSSYNYCPPGSGCAPAVCTGTLCGSSCPPGYVLQAGFCVIPSPQCPAGTLYRNGFCYSHIPPLTRLEIVEPLKVDIPVPPLPEGSIEEESTASDIEIVPTRRPIRPRPNPIDHVVNNVNTVSSPTNVSTHNVNNVFIHITHSRKNGAVKAVVIRNNETTVYEDQPKLPPNNPTPPTDDEVEILEPDVVERPANRCCIIVSPRICRKQEHDEWVCFHRKHYRCGRFCTAEVVYLRPRRPLYNNSVLIMPPSYETALRYGVCRWGVCPPIDCSGCLFGKYRCHYKCYTYDCAHQGGPGCNFLNQDEFCGDNSDEFEVDDAAESRPKRQLVMTACGYMPYEACPYSQPVVMCPPGSHLHNGVVLLVALAEPARAINLRKSLQTFNLTEEADETPKNRSVRQLMATPCGYRPQGACPYTQPIICPPGSNLENGRCIVRQTYCPAGYQLIGNQCQQPVCPTGYQMYNNMCHRIPAELATQCTKDTKVPTCATNYTFTGTQCMKQESQPSQTESITSTNIAPLVCLQGYTLSQDKCIRYDREPARCYRGELRLGDCVVDAECPVQFRMDEYGRCVSVVDVPAVCPNGTVLNGGVCQYPNPICPGNYTSVNGRCVLEHSVPVQCKGSSRFVDNYCVVSEPTCPSGFTLNNSQCVQTRQDQARCPPGSYMQDRQCITKEVRCSSGVLQDGYCVEHDRQPIRCPPGSRFERGYCVSDQPLCRGGYEYDQRYGQCVKYDRRPAICDKGFRYTEGECVSERVSCDADYTIKNGECVRVEHSVEKCPSGSYLLHGRCVQSTPSCDRGFELKDGICVMQDQRAPICPDGSYYRDGYCRLAGGQACSAGFLLKDSQCVREQSAQPGCPSGFVYKRGYCLALPTCDSGYVLEQGVCRQRMVGPVSCPENSRYEQGMCISNDLECISGFELREGTCVRVHKVNPTCPPNAEFYQNQCRVKTTATCPFGATIMNGECRMYETVQPTCPGGTYFQNGACYGAMQQLPALPTPCATGCIQQQQPCAGICNQQPCGYNWMCGAGSCGSCGVAQQLVQPVVQPIVQPQALIGQTAPVAATCAAGFEMIGGMCTRSYTVAMQCAAGSQLVNNECVYNYPMSCAEGTNMVDGQCVQYERMPPNCRAGFHLKNNRCVYMYPDCSTGYRLISGICTKLVEKPSVCPSGIRKMKNYCVAPPVCVSGLQLRDNVCHKVEYEVPRCPVGYIVRDDFCVAAFTCSEGYRFADNYCVKSEQRTPVCPTGARLIDNQCVVPGPTCDNGYDLRSGTCTKIHRKPISCPPNSRLQQDVCVGSARCDQGYQMISGQCSRPDHIPAQCPHGFFIDYNRCVSKDLICPSEYRIEREECVRDRHDAVSCPAGSTLQGNVCVAGQPICEAGFKAQQGACVKHTYQMPQCPAQTVMMGSYCVRNPECPTDYRFTGGVCVKLQYATIHCTVGTLLDGKCIAPGPNCPDDYNFVENHCIQNRYESPSCPDRSRLAQNYCVVDRPQCPEGFKYSSSMCIRAISVAATCPPNYTLREERCVTDRVVTLQTCPSGYSLKGSLCVKVEYTAVSCPAGYNLEMGLCAKTVCSDPVQPVAPIAPLPDVGFPVPYPGQTISSQIIAGQAISPGPIISTVTSTDPRPVDVAITASEPSGDIFDDFFANLGNTNLHYVASSVGTSASWQGIDSAPLVISNETREQVHSSNEESVVAVPVQAEFYSCTVISPKICTKYDDEWSCTNKHFENIESRYCREGQNITLTVESSDYDDENEVLVMPVRTDEADEDYTEDNGDEDAEYDCSDCTGGDYDCSKSCYDYCPGCSHYLNVNDFCGEEPKPTEGCSREDGCRGDNCVD</sequence>
<dbReference type="PANTHER" id="PTHR37157">
    <property type="entry name" value="PRION-LIKE-(Q/N-RICH) DOMAIN-BEARING PROTEIN 25"/>
    <property type="match status" value="1"/>
</dbReference>
<keyword evidence="3" id="KW-1185">Reference proteome</keyword>
<dbReference type="SMART" id="SM00289">
    <property type="entry name" value="WR1"/>
    <property type="match status" value="10"/>
</dbReference>
<evidence type="ECO:0000313" key="2">
    <source>
        <dbReference type="EMBL" id="KAL1381312.1"/>
    </source>
</evidence>